<organism evidence="8 9">
    <name type="scientific">Cereibacter ovatus</name>
    <dbReference type="NCBI Taxonomy" id="439529"/>
    <lineage>
        <taxon>Bacteria</taxon>
        <taxon>Pseudomonadati</taxon>
        <taxon>Pseudomonadota</taxon>
        <taxon>Alphaproteobacteria</taxon>
        <taxon>Rhodobacterales</taxon>
        <taxon>Paracoccaceae</taxon>
        <taxon>Cereibacter</taxon>
    </lineage>
</organism>
<comment type="similarity">
    <text evidence="1">Belongs to the bacterial solute-binding protein ModA family.</text>
</comment>
<dbReference type="AlphaFoldDB" id="A0A285CW25"/>
<dbReference type="OrthoDB" id="9785015at2"/>
<evidence type="ECO:0000256" key="6">
    <source>
        <dbReference type="PIRSR" id="PIRSR004846-1"/>
    </source>
</evidence>
<dbReference type="Proteomes" id="UP000219467">
    <property type="component" value="Unassembled WGS sequence"/>
</dbReference>
<dbReference type="InterPro" id="IPR050682">
    <property type="entry name" value="ModA/WtpA"/>
</dbReference>
<feature type="signal peptide" evidence="7">
    <location>
        <begin position="1"/>
        <end position="22"/>
    </location>
</feature>
<feature type="binding site" evidence="6">
    <location>
        <position position="32"/>
    </location>
    <ligand>
        <name>molybdate</name>
        <dbReference type="ChEBI" id="CHEBI:36264"/>
    </ligand>
</feature>
<dbReference type="RefSeq" id="WP_097030836.1">
    <property type="nucleotide sequence ID" value="NZ_OAOQ01000010.1"/>
</dbReference>
<gene>
    <name evidence="8" type="ORF">SAMN05878503_11050</name>
</gene>
<protein>
    <submittedName>
        <fullName evidence="8">Molybdate transport system substrate-binding protein</fullName>
    </submittedName>
</protein>
<dbReference type="PIRSF" id="PIRSF004846">
    <property type="entry name" value="ModA"/>
    <property type="match status" value="1"/>
</dbReference>
<evidence type="ECO:0000256" key="2">
    <source>
        <dbReference type="ARBA" id="ARBA00022505"/>
    </source>
</evidence>
<evidence type="ECO:0000256" key="7">
    <source>
        <dbReference type="SAM" id="SignalP"/>
    </source>
</evidence>
<evidence type="ECO:0000256" key="5">
    <source>
        <dbReference type="ARBA" id="ARBA00062515"/>
    </source>
</evidence>
<dbReference type="PANTHER" id="PTHR30632:SF17">
    <property type="entry name" value="MOLYBDATE-BINDING PROTEIN MODA"/>
    <property type="match status" value="1"/>
</dbReference>
<dbReference type="PANTHER" id="PTHR30632">
    <property type="entry name" value="MOLYBDATE-BINDING PERIPLASMIC PROTEIN"/>
    <property type="match status" value="1"/>
</dbReference>
<feature type="chain" id="PRO_5013216178" evidence="7">
    <location>
        <begin position="23"/>
        <end position="252"/>
    </location>
</feature>
<evidence type="ECO:0000256" key="3">
    <source>
        <dbReference type="ARBA" id="ARBA00022723"/>
    </source>
</evidence>
<keyword evidence="2 6" id="KW-0500">Molybdenum</keyword>
<dbReference type="NCBIfam" id="TIGR01256">
    <property type="entry name" value="modA"/>
    <property type="match status" value="1"/>
</dbReference>
<dbReference type="GO" id="GO:0030973">
    <property type="term" value="F:molybdate ion binding"/>
    <property type="evidence" value="ECO:0007669"/>
    <property type="project" value="TreeGrafter"/>
</dbReference>
<dbReference type="InterPro" id="IPR005950">
    <property type="entry name" value="ModA"/>
</dbReference>
<evidence type="ECO:0000256" key="1">
    <source>
        <dbReference type="ARBA" id="ARBA00009175"/>
    </source>
</evidence>
<name>A0A285CW25_9RHOB</name>
<dbReference type="FunFam" id="3.40.190.10:FF:000035">
    <property type="entry name" value="Molybdate ABC transporter substrate-binding protein"/>
    <property type="match status" value="1"/>
</dbReference>
<feature type="binding site" evidence="6">
    <location>
        <position position="188"/>
    </location>
    <ligand>
        <name>molybdate</name>
        <dbReference type="ChEBI" id="CHEBI:36264"/>
    </ligand>
</feature>
<accession>A0A285CW25</accession>
<dbReference type="GO" id="GO:0046872">
    <property type="term" value="F:metal ion binding"/>
    <property type="evidence" value="ECO:0007669"/>
    <property type="project" value="UniProtKB-KW"/>
</dbReference>
<feature type="binding site" evidence="6">
    <location>
        <position position="170"/>
    </location>
    <ligand>
        <name>molybdate</name>
        <dbReference type="ChEBI" id="CHEBI:36264"/>
    </ligand>
</feature>
<keyword evidence="3 6" id="KW-0479">Metal-binding</keyword>
<comment type="subunit">
    <text evidence="5">The complex is composed of two ATP-binding proteins (ModC), two transmembrane proteins (ModB) and a solute-binding protein (ModA).</text>
</comment>
<dbReference type="SUPFAM" id="SSF53850">
    <property type="entry name" value="Periplasmic binding protein-like II"/>
    <property type="match status" value="1"/>
</dbReference>
<dbReference type="Gene3D" id="3.40.190.10">
    <property type="entry name" value="Periplasmic binding protein-like II"/>
    <property type="match status" value="2"/>
</dbReference>
<keyword evidence="4 7" id="KW-0732">Signal</keyword>
<feature type="binding site" evidence="6">
    <location>
        <position position="143"/>
    </location>
    <ligand>
        <name>molybdate</name>
        <dbReference type="ChEBI" id="CHEBI:36264"/>
    </ligand>
</feature>
<dbReference type="EMBL" id="OAOQ01000010">
    <property type="protein sequence ID" value="SNX71615.1"/>
    <property type="molecule type" value="Genomic_DNA"/>
</dbReference>
<dbReference type="GO" id="GO:1901359">
    <property type="term" value="F:tungstate binding"/>
    <property type="evidence" value="ECO:0007669"/>
    <property type="project" value="UniProtKB-ARBA"/>
</dbReference>
<evidence type="ECO:0000313" key="8">
    <source>
        <dbReference type="EMBL" id="SNX71615.1"/>
    </source>
</evidence>
<evidence type="ECO:0000256" key="4">
    <source>
        <dbReference type="ARBA" id="ARBA00022729"/>
    </source>
</evidence>
<keyword evidence="9" id="KW-1185">Reference proteome</keyword>
<dbReference type="GO" id="GO:0030288">
    <property type="term" value="C:outer membrane-bounded periplasmic space"/>
    <property type="evidence" value="ECO:0007669"/>
    <property type="project" value="TreeGrafter"/>
</dbReference>
<sequence>MPPLSRPALAAVLALSAAPVAADEVMVFAATSLKNALDTIAADYEAATGNSVTISYAGANALAKQIIGGAPADIFISAAVNWMDAVETEGLVVEGTRKDLLGNTLVLVAHGPAAPVEIGPGFDLKGLLGDGRLAMAMVDAVPAGQYGKAALQSLGVWSAVEPLVAQTETVRSALGLVASGEAPYGIVYATDAASDPRVTVVGTFPETSHPPILYPAALLTGATDPADRAFLDLLSGAAADAVFAGHGFRIVD</sequence>
<dbReference type="GO" id="GO:0015689">
    <property type="term" value="P:molybdate ion transport"/>
    <property type="evidence" value="ECO:0007669"/>
    <property type="project" value="InterPro"/>
</dbReference>
<evidence type="ECO:0000313" key="9">
    <source>
        <dbReference type="Proteomes" id="UP000219467"/>
    </source>
</evidence>
<reference evidence="9" key="1">
    <citation type="submission" date="2017-08" db="EMBL/GenBank/DDBJ databases">
        <authorList>
            <person name="Varghese N."/>
            <person name="Submissions S."/>
        </authorList>
    </citation>
    <scope>NUCLEOTIDE SEQUENCE [LARGE SCALE GENOMIC DNA]</scope>
    <source>
        <strain evidence="9">JA234</strain>
    </source>
</reference>
<dbReference type="Pfam" id="PF13531">
    <property type="entry name" value="SBP_bac_11"/>
    <property type="match status" value="1"/>
</dbReference>
<proteinExistence type="inferred from homology"/>